<name>A0A7J3XXG9_9CREN</name>
<protein>
    <submittedName>
        <fullName evidence="1">Uncharacterized protein</fullName>
    </submittedName>
</protein>
<reference evidence="1" key="1">
    <citation type="journal article" date="2020" name="mSystems">
        <title>Genome- and Community-Level Interaction Insights into Carbon Utilization and Element Cycling Functions of Hydrothermarchaeota in Hydrothermal Sediment.</title>
        <authorList>
            <person name="Zhou Z."/>
            <person name="Liu Y."/>
            <person name="Xu W."/>
            <person name="Pan J."/>
            <person name="Luo Z.H."/>
            <person name="Li M."/>
        </authorList>
    </citation>
    <scope>NUCLEOTIDE SEQUENCE [LARGE SCALE GENOMIC DNA]</scope>
    <source>
        <strain evidence="1">SpSt-110</strain>
    </source>
</reference>
<organism evidence="1">
    <name type="scientific">Thermogladius calderae</name>
    <dbReference type="NCBI Taxonomy" id="1200300"/>
    <lineage>
        <taxon>Archaea</taxon>
        <taxon>Thermoproteota</taxon>
        <taxon>Thermoprotei</taxon>
        <taxon>Desulfurococcales</taxon>
        <taxon>Desulfurococcaceae</taxon>
        <taxon>Thermogladius</taxon>
    </lineage>
</organism>
<gene>
    <name evidence="1" type="ORF">ENM60_01275</name>
</gene>
<dbReference type="EMBL" id="DRYK01000025">
    <property type="protein sequence ID" value="HHP67418.1"/>
    <property type="molecule type" value="Genomic_DNA"/>
</dbReference>
<accession>A0A7J3XXG9</accession>
<proteinExistence type="predicted"/>
<comment type="caution">
    <text evidence="1">The sequence shown here is derived from an EMBL/GenBank/DDBJ whole genome shotgun (WGS) entry which is preliminary data.</text>
</comment>
<evidence type="ECO:0000313" key="1">
    <source>
        <dbReference type="EMBL" id="HHP67418.1"/>
    </source>
</evidence>
<dbReference type="AlphaFoldDB" id="A0A7J3XXG9"/>
<sequence>MRQLTISVTLSPSPEAGRVMSIILALVGALTSRGYDVNVVYSFTRERDLVMVNGVALNPRDVEDRVVDVITNYIITEVAYTTWWKGLKGAS</sequence>